<feature type="compositionally biased region" description="Polar residues" evidence="1">
    <location>
        <begin position="89"/>
        <end position="108"/>
    </location>
</feature>
<evidence type="ECO:0000256" key="2">
    <source>
        <dbReference type="SAM" id="SignalP"/>
    </source>
</evidence>
<name>A0A427B6T5_ENSVE</name>
<evidence type="ECO:0000313" key="3">
    <source>
        <dbReference type="EMBL" id="RRT84183.1"/>
    </source>
</evidence>
<feature type="non-terminal residue" evidence="3">
    <location>
        <position position="1"/>
    </location>
</feature>
<comment type="caution">
    <text evidence="3">The sequence shown here is derived from an EMBL/GenBank/DDBJ whole genome shotgun (WGS) entry which is preliminary data.</text>
</comment>
<reference evidence="3 4" key="1">
    <citation type="journal article" date="2014" name="Agronomy (Basel)">
        <title>A Draft Genome Sequence for Ensete ventricosum, the Drought-Tolerant Tree Against Hunger.</title>
        <authorList>
            <person name="Harrison J."/>
            <person name="Moore K.A."/>
            <person name="Paszkiewicz K."/>
            <person name="Jones T."/>
            <person name="Grant M."/>
            <person name="Ambacheew D."/>
            <person name="Muzemil S."/>
            <person name="Studholme D.J."/>
        </authorList>
    </citation>
    <scope>NUCLEOTIDE SEQUENCE [LARGE SCALE GENOMIC DNA]</scope>
</reference>
<evidence type="ECO:0000313" key="4">
    <source>
        <dbReference type="Proteomes" id="UP000287651"/>
    </source>
</evidence>
<keyword evidence="2" id="KW-0732">Signal</keyword>
<dbReference type="AlphaFoldDB" id="A0A427B6T5"/>
<gene>
    <name evidence="3" type="ORF">B296_00015455</name>
</gene>
<feature type="chain" id="PRO_5043343984" evidence="2">
    <location>
        <begin position="19"/>
        <end position="108"/>
    </location>
</feature>
<evidence type="ECO:0000256" key="1">
    <source>
        <dbReference type="SAM" id="MobiDB-lite"/>
    </source>
</evidence>
<dbReference type="EMBL" id="AMZH03000353">
    <property type="protein sequence ID" value="RRT84183.1"/>
    <property type="molecule type" value="Genomic_DNA"/>
</dbReference>
<proteinExistence type="predicted"/>
<organism evidence="3 4">
    <name type="scientific">Ensete ventricosum</name>
    <name type="common">Abyssinian banana</name>
    <name type="synonym">Musa ensete</name>
    <dbReference type="NCBI Taxonomy" id="4639"/>
    <lineage>
        <taxon>Eukaryota</taxon>
        <taxon>Viridiplantae</taxon>
        <taxon>Streptophyta</taxon>
        <taxon>Embryophyta</taxon>
        <taxon>Tracheophyta</taxon>
        <taxon>Spermatophyta</taxon>
        <taxon>Magnoliopsida</taxon>
        <taxon>Liliopsida</taxon>
        <taxon>Zingiberales</taxon>
        <taxon>Musaceae</taxon>
        <taxon>Ensete</taxon>
    </lineage>
</organism>
<feature type="signal peptide" evidence="2">
    <location>
        <begin position="1"/>
        <end position="18"/>
    </location>
</feature>
<feature type="region of interest" description="Disordered" evidence="1">
    <location>
        <begin position="70"/>
        <end position="108"/>
    </location>
</feature>
<accession>A0A427B6T5</accession>
<protein>
    <submittedName>
        <fullName evidence="3">Uncharacterized protein</fullName>
    </submittedName>
</protein>
<sequence>LFVHLLCIFLAGHSMVQSEVSSVYPAQNKEINSESTIAPSSASLPKVIFSPIDGAVPPGVLPVMPSVASPAPSVHVTAGHKRPKASVPSLETQPNANIASGRSYPVNN</sequence>
<dbReference type="Proteomes" id="UP000287651">
    <property type="component" value="Unassembled WGS sequence"/>
</dbReference>